<name>A0A182MTG5_9DIPT</name>
<feature type="signal peptide" evidence="1">
    <location>
        <begin position="1"/>
        <end position="21"/>
    </location>
</feature>
<dbReference type="VEuPathDB" id="VectorBase:ACUA025876"/>
<proteinExistence type="predicted"/>
<dbReference type="AlphaFoldDB" id="A0A182MTG5"/>
<keyword evidence="1" id="KW-0732">Signal</keyword>
<protein>
    <submittedName>
        <fullName evidence="2">Uncharacterized protein</fullName>
    </submittedName>
</protein>
<sequence>MQFAMCDTVLCLVLVISAVSAHVIPTDEPSVTSPAPSTNKTNKIIRKDSAEIMHHVNETESELGGYCKFNELEGTCTEMEYCAEYNDNRTPKNVKDVHDPCTNVLQHMIICCSSAIETRPTARADTSVEASSKEVVEGV</sequence>
<evidence type="ECO:0000313" key="2">
    <source>
        <dbReference type="EnsemblMetazoa" id="ACUA025876-PA"/>
    </source>
</evidence>
<feature type="chain" id="PRO_5008128787" evidence="1">
    <location>
        <begin position="22"/>
        <end position="139"/>
    </location>
</feature>
<dbReference type="EnsemblMetazoa" id="ACUA025876-RA">
    <property type="protein sequence ID" value="ACUA025876-PA"/>
    <property type="gene ID" value="ACUA025876"/>
</dbReference>
<accession>A0A182MTG5</accession>
<reference evidence="3" key="1">
    <citation type="submission" date="2013-09" db="EMBL/GenBank/DDBJ databases">
        <title>The Genome Sequence of Anopheles culicifacies species A.</title>
        <authorList>
            <consortium name="The Broad Institute Genomics Platform"/>
            <person name="Neafsey D.E."/>
            <person name="Besansky N."/>
            <person name="Howell P."/>
            <person name="Walton C."/>
            <person name="Young S.K."/>
            <person name="Zeng Q."/>
            <person name="Gargeya S."/>
            <person name="Fitzgerald M."/>
            <person name="Haas B."/>
            <person name="Abouelleil A."/>
            <person name="Allen A.W."/>
            <person name="Alvarado L."/>
            <person name="Arachchi H.M."/>
            <person name="Berlin A.M."/>
            <person name="Chapman S.B."/>
            <person name="Gainer-Dewar J."/>
            <person name="Goldberg J."/>
            <person name="Griggs A."/>
            <person name="Gujja S."/>
            <person name="Hansen M."/>
            <person name="Howarth C."/>
            <person name="Imamovic A."/>
            <person name="Ireland A."/>
            <person name="Larimer J."/>
            <person name="McCowan C."/>
            <person name="Murphy C."/>
            <person name="Pearson M."/>
            <person name="Poon T.W."/>
            <person name="Priest M."/>
            <person name="Roberts A."/>
            <person name="Saif S."/>
            <person name="Shea T."/>
            <person name="Sisk P."/>
            <person name="Sykes S."/>
            <person name="Wortman J."/>
            <person name="Nusbaum C."/>
            <person name="Birren B."/>
        </authorList>
    </citation>
    <scope>NUCLEOTIDE SEQUENCE [LARGE SCALE GENOMIC DNA]</scope>
    <source>
        <strain evidence="3">A-37</strain>
    </source>
</reference>
<evidence type="ECO:0000256" key="1">
    <source>
        <dbReference type="SAM" id="SignalP"/>
    </source>
</evidence>
<keyword evidence="3" id="KW-1185">Reference proteome</keyword>
<dbReference type="Proteomes" id="UP000075883">
    <property type="component" value="Unassembled WGS sequence"/>
</dbReference>
<organism evidence="2 3">
    <name type="scientific">Anopheles culicifacies</name>
    <dbReference type="NCBI Taxonomy" id="139723"/>
    <lineage>
        <taxon>Eukaryota</taxon>
        <taxon>Metazoa</taxon>
        <taxon>Ecdysozoa</taxon>
        <taxon>Arthropoda</taxon>
        <taxon>Hexapoda</taxon>
        <taxon>Insecta</taxon>
        <taxon>Pterygota</taxon>
        <taxon>Neoptera</taxon>
        <taxon>Endopterygota</taxon>
        <taxon>Diptera</taxon>
        <taxon>Nematocera</taxon>
        <taxon>Culicoidea</taxon>
        <taxon>Culicidae</taxon>
        <taxon>Anophelinae</taxon>
        <taxon>Anopheles</taxon>
        <taxon>culicifacies species complex</taxon>
    </lineage>
</organism>
<evidence type="ECO:0000313" key="3">
    <source>
        <dbReference type="Proteomes" id="UP000075883"/>
    </source>
</evidence>
<dbReference type="EMBL" id="AXCM01000921">
    <property type="status" value="NOT_ANNOTATED_CDS"/>
    <property type="molecule type" value="Genomic_DNA"/>
</dbReference>
<reference evidence="2" key="2">
    <citation type="submission" date="2020-05" db="UniProtKB">
        <authorList>
            <consortium name="EnsemblMetazoa"/>
        </authorList>
    </citation>
    <scope>IDENTIFICATION</scope>
    <source>
        <strain evidence="2">A-37</strain>
    </source>
</reference>